<keyword evidence="1" id="KW-0175">Coiled coil</keyword>
<dbReference type="RefSeq" id="WP_253305409.1">
    <property type="nucleotide sequence ID" value="NZ_CP099582.1"/>
</dbReference>
<protein>
    <submittedName>
        <fullName evidence="2">Uncharacterized protein</fullName>
    </submittedName>
</protein>
<evidence type="ECO:0000256" key="1">
    <source>
        <dbReference type="SAM" id="Coils"/>
    </source>
</evidence>
<feature type="coiled-coil region" evidence="1">
    <location>
        <begin position="24"/>
        <end position="51"/>
    </location>
</feature>
<gene>
    <name evidence="2" type="ORF">NF865_04660</name>
</gene>
<evidence type="ECO:0000313" key="3">
    <source>
        <dbReference type="Proteomes" id="UP001055732"/>
    </source>
</evidence>
<dbReference type="Proteomes" id="UP001055732">
    <property type="component" value="Chromosome"/>
</dbReference>
<proteinExistence type="predicted"/>
<accession>A0A9E7SPG7</accession>
<keyword evidence="3" id="KW-1185">Reference proteome</keyword>
<dbReference type="EMBL" id="CP099582">
    <property type="protein sequence ID" value="USS41469.1"/>
    <property type="molecule type" value="Genomic_DNA"/>
</dbReference>
<name>A0A9E7SPG7_THEAG</name>
<sequence length="339" mass="39291">MGFGDFLKKVGDATKKAMDRAAREAKYRAKALEIKREIADAEKKFQEEVARKEFEAKREILSQLKMRQLEAVCAAKGVPTYRTQIVNGEERRYKIRNKDELIDVVAAHLTLEEVAEVAKRYKIKSRHVLQHFHKWLEEANEALKAFKEQKQRELDEYRAQLFGEESGKVASIELESETLESLEGKEDIEEYDEEIGSQPDVVDILFDFEPEIVRDEEDLEKQLYQYLKARLGRHVVRQYPVGDQKIDIAIGDRIGIEIKIAESRSKLQRLVGQVLDYVEYFDEVIAVILDVGANVDIDSYIQKLRRLGAEVVVLEGDIKRKGRSREIIIKDARKKIIIR</sequence>
<reference evidence="2" key="1">
    <citation type="journal article" date="1998" name="Int. J. Syst. Bacteriol. 48 Pt">
        <title>Thermococcus guaymasensis sp. nov. and Thermococcus aggregans sp. nov., two novel thermophilic archaea isolated from the Guaymas Basin hydrothermal vent site.</title>
        <authorList>
            <person name="Canganella F."/>
            <person name="Jones W.J."/>
            <person name="Gambacorta A."/>
            <person name="Antranikian G."/>
        </authorList>
    </citation>
    <scope>NUCLEOTIDE SEQUENCE</scope>
    <source>
        <strain evidence="2">TY</strain>
    </source>
</reference>
<organism evidence="2 3">
    <name type="scientific">Thermococcus aggregans</name>
    <dbReference type="NCBI Taxonomy" id="110163"/>
    <lineage>
        <taxon>Archaea</taxon>
        <taxon>Methanobacteriati</taxon>
        <taxon>Methanobacteriota</taxon>
        <taxon>Thermococci</taxon>
        <taxon>Thermococcales</taxon>
        <taxon>Thermococcaceae</taxon>
        <taxon>Thermococcus</taxon>
    </lineage>
</organism>
<dbReference type="KEGG" id="tagg:NF865_04660"/>
<evidence type="ECO:0000313" key="2">
    <source>
        <dbReference type="EMBL" id="USS41469.1"/>
    </source>
</evidence>
<reference evidence="2" key="2">
    <citation type="submission" date="2022-06" db="EMBL/GenBank/DDBJ databases">
        <authorList>
            <person name="Park Y.-J."/>
        </authorList>
    </citation>
    <scope>NUCLEOTIDE SEQUENCE</scope>
    <source>
        <strain evidence="2">TY</strain>
    </source>
</reference>
<dbReference type="AlphaFoldDB" id="A0A9E7SPG7"/>